<dbReference type="AlphaFoldDB" id="A0A8R1ES56"/>
<dbReference type="Proteomes" id="UP000005237">
    <property type="component" value="Unassembled WGS sequence"/>
</dbReference>
<reference evidence="2" key="1">
    <citation type="submission" date="2010-08" db="EMBL/GenBank/DDBJ databases">
        <authorList>
            <consortium name="Caenorhabditis japonica Sequencing Consortium"/>
            <person name="Wilson R.K."/>
        </authorList>
    </citation>
    <scope>NUCLEOTIDE SEQUENCE [LARGE SCALE GENOMIC DNA]</scope>
    <source>
        <strain evidence="2">DF5081</strain>
    </source>
</reference>
<evidence type="ECO:0000313" key="1">
    <source>
        <dbReference type="EnsemblMetazoa" id="CJA39835.1"/>
    </source>
</evidence>
<accession>A0A8R1ES56</accession>
<organism evidence="1 2">
    <name type="scientific">Caenorhabditis japonica</name>
    <dbReference type="NCBI Taxonomy" id="281687"/>
    <lineage>
        <taxon>Eukaryota</taxon>
        <taxon>Metazoa</taxon>
        <taxon>Ecdysozoa</taxon>
        <taxon>Nematoda</taxon>
        <taxon>Chromadorea</taxon>
        <taxon>Rhabditida</taxon>
        <taxon>Rhabditina</taxon>
        <taxon>Rhabditomorpha</taxon>
        <taxon>Rhabditoidea</taxon>
        <taxon>Rhabditidae</taxon>
        <taxon>Peloderinae</taxon>
        <taxon>Caenorhabditis</taxon>
    </lineage>
</organism>
<sequence length="72" mass="8410">MTVSECAEKLRKLGSYAYVDIELKSRERLLASQFWNGVNKDFRSELRRLPTMPKTLREMTLSSEKNQPTSEN</sequence>
<name>A0A8R1ES56_CAEJA</name>
<keyword evidence="2" id="KW-1185">Reference proteome</keyword>
<reference evidence="1" key="2">
    <citation type="submission" date="2022-06" db="UniProtKB">
        <authorList>
            <consortium name="EnsemblMetazoa"/>
        </authorList>
    </citation>
    <scope>IDENTIFICATION</scope>
    <source>
        <strain evidence="1">DF5081</strain>
    </source>
</reference>
<proteinExistence type="predicted"/>
<evidence type="ECO:0000313" key="2">
    <source>
        <dbReference type="Proteomes" id="UP000005237"/>
    </source>
</evidence>
<dbReference type="EnsemblMetazoa" id="CJA39835.1">
    <property type="protein sequence ID" value="CJA39835.1"/>
    <property type="gene ID" value="WBGene00215683"/>
</dbReference>
<protein>
    <submittedName>
        <fullName evidence="1">Uncharacterized protein</fullName>
    </submittedName>
</protein>